<sequence length="261" mass="28745">MSDVDGYGKAVKSLLDSMISEAASGIRKFANKTSVALDLSKLYGFAQCTPDLSEQQCNNCLEITSSQLSLFSIGKGGGRFYTPRCNFRFDTYPFFSTLSRCILTTITDFSYKRCARIAIIIAVPTVVAIIFVISICIFLRARKPMDTCESNCGRKKSITSVESLQFEFGTIRVATDNFSDANKLGKGGFGAAWENWRDGTTSNLIDPTLRGSPIAEMMRCIHIRLLYVQQNVADRPNMTSLLMLNSNSVALPAPTQLASFL</sequence>
<comment type="caution">
    <text evidence="15">The sequence shown here is derived from an EMBL/GenBank/DDBJ whole genome shotgun (WGS) entry which is preliminary data.</text>
</comment>
<evidence type="ECO:0000256" key="10">
    <source>
        <dbReference type="ARBA" id="ARBA00022989"/>
    </source>
</evidence>
<dbReference type="GO" id="GO:0004674">
    <property type="term" value="F:protein serine/threonine kinase activity"/>
    <property type="evidence" value="ECO:0007669"/>
    <property type="project" value="UniProtKB-KW"/>
</dbReference>
<evidence type="ECO:0000256" key="13">
    <source>
        <dbReference type="SAM" id="Phobius"/>
    </source>
</evidence>
<evidence type="ECO:0000313" key="15">
    <source>
        <dbReference type="EMBL" id="KAK7821782.1"/>
    </source>
</evidence>
<keyword evidence="2" id="KW-0723">Serine/threonine-protein kinase</keyword>
<dbReference type="Proteomes" id="UP000237347">
    <property type="component" value="Unassembled WGS sequence"/>
</dbReference>
<name>A0AAW0J5M2_QUESU</name>
<dbReference type="InterPro" id="IPR038408">
    <property type="entry name" value="GNK2_sf"/>
</dbReference>
<evidence type="ECO:0000256" key="9">
    <source>
        <dbReference type="ARBA" id="ARBA00022840"/>
    </source>
</evidence>
<dbReference type="Gene3D" id="3.30.430.20">
    <property type="entry name" value="Gnk2 domain, C-X8-C-X2-C motif"/>
    <property type="match status" value="1"/>
</dbReference>
<keyword evidence="9" id="KW-0067">ATP-binding</keyword>
<comment type="subcellular location">
    <subcellularLocation>
        <location evidence="1">Membrane</location>
        <topology evidence="1">Single-pass membrane protein</topology>
    </subcellularLocation>
</comment>
<keyword evidence="8" id="KW-0418">Kinase</keyword>
<keyword evidence="3" id="KW-0808">Transferase</keyword>
<dbReference type="AlphaFoldDB" id="A0AAW0J5M2"/>
<dbReference type="PANTHER" id="PTHR27002:SF1073">
    <property type="entry name" value="CYSTEINE-RICH RECEPTOR-LIKE PROTEIN KINASE 29"/>
    <property type="match status" value="1"/>
</dbReference>
<dbReference type="PANTHER" id="PTHR27002">
    <property type="entry name" value="RECEPTOR-LIKE SERINE/THREONINE-PROTEIN KINASE SD1-8"/>
    <property type="match status" value="1"/>
</dbReference>
<evidence type="ECO:0000256" key="2">
    <source>
        <dbReference type="ARBA" id="ARBA00022527"/>
    </source>
</evidence>
<evidence type="ECO:0000256" key="6">
    <source>
        <dbReference type="ARBA" id="ARBA00022737"/>
    </source>
</evidence>
<evidence type="ECO:0000256" key="4">
    <source>
        <dbReference type="ARBA" id="ARBA00022692"/>
    </source>
</evidence>
<keyword evidence="12" id="KW-0675">Receptor</keyword>
<dbReference type="PROSITE" id="PS51473">
    <property type="entry name" value="GNK2"/>
    <property type="match status" value="1"/>
</dbReference>
<proteinExistence type="predicted"/>
<keyword evidence="11 13" id="KW-0472">Membrane</keyword>
<keyword evidence="7" id="KW-0547">Nucleotide-binding</keyword>
<evidence type="ECO:0000256" key="3">
    <source>
        <dbReference type="ARBA" id="ARBA00022679"/>
    </source>
</evidence>
<dbReference type="CDD" id="cd23509">
    <property type="entry name" value="Gnk2-like"/>
    <property type="match status" value="1"/>
</dbReference>
<accession>A0AAW0J5M2</accession>
<dbReference type="GO" id="GO:0005524">
    <property type="term" value="F:ATP binding"/>
    <property type="evidence" value="ECO:0007669"/>
    <property type="project" value="UniProtKB-KW"/>
</dbReference>
<feature type="transmembrane region" description="Helical" evidence="13">
    <location>
        <begin position="117"/>
        <end position="139"/>
    </location>
</feature>
<organism evidence="15 16">
    <name type="scientific">Quercus suber</name>
    <name type="common">Cork oak</name>
    <dbReference type="NCBI Taxonomy" id="58331"/>
    <lineage>
        <taxon>Eukaryota</taxon>
        <taxon>Viridiplantae</taxon>
        <taxon>Streptophyta</taxon>
        <taxon>Embryophyta</taxon>
        <taxon>Tracheophyta</taxon>
        <taxon>Spermatophyta</taxon>
        <taxon>Magnoliopsida</taxon>
        <taxon>eudicotyledons</taxon>
        <taxon>Gunneridae</taxon>
        <taxon>Pentapetalae</taxon>
        <taxon>rosids</taxon>
        <taxon>fabids</taxon>
        <taxon>Fagales</taxon>
        <taxon>Fagaceae</taxon>
        <taxon>Quercus</taxon>
    </lineage>
</organism>
<evidence type="ECO:0000256" key="11">
    <source>
        <dbReference type="ARBA" id="ARBA00023136"/>
    </source>
</evidence>
<keyword evidence="16" id="KW-1185">Reference proteome</keyword>
<dbReference type="Gene3D" id="3.30.200.20">
    <property type="entry name" value="Phosphorylase Kinase, domain 1"/>
    <property type="match status" value="1"/>
</dbReference>
<dbReference type="InterPro" id="IPR002902">
    <property type="entry name" value="GNK2"/>
</dbReference>
<dbReference type="FunFam" id="3.30.430.20:FF:000002">
    <property type="entry name" value="Cysteine-rich receptor-like protein kinase 10"/>
    <property type="match status" value="1"/>
</dbReference>
<evidence type="ECO:0000256" key="1">
    <source>
        <dbReference type="ARBA" id="ARBA00004167"/>
    </source>
</evidence>
<evidence type="ECO:0000259" key="14">
    <source>
        <dbReference type="PROSITE" id="PS51473"/>
    </source>
</evidence>
<keyword evidence="6" id="KW-0677">Repeat</keyword>
<reference evidence="15 16" key="1">
    <citation type="journal article" date="2018" name="Sci. Data">
        <title>The draft genome sequence of cork oak.</title>
        <authorList>
            <person name="Ramos A.M."/>
            <person name="Usie A."/>
            <person name="Barbosa P."/>
            <person name="Barros P.M."/>
            <person name="Capote T."/>
            <person name="Chaves I."/>
            <person name="Simoes F."/>
            <person name="Abreu I."/>
            <person name="Carrasquinho I."/>
            <person name="Faro C."/>
            <person name="Guimaraes J.B."/>
            <person name="Mendonca D."/>
            <person name="Nobrega F."/>
            <person name="Rodrigues L."/>
            <person name="Saibo N.J.M."/>
            <person name="Varela M.C."/>
            <person name="Egas C."/>
            <person name="Matos J."/>
            <person name="Miguel C.M."/>
            <person name="Oliveira M.M."/>
            <person name="Ricardo C.P."/>
            <person name="Goncalves S."/>
        </authorList>
    </citation>
    <scope>NUCLEOTIDE SEQUENCE [LARGE SCALE GENOMIC DNA]</scope>
    <source>
        <strain evidence="16">cv. HL8</strain>
    </source>
</reference>
<gene>
    <name evidence="15" type="primary">CRK25_21</name>
    <name evidence="15" type="ORF">CFP56_037290</name>
</gene>
<dbReference type="GO" id="GO:0005886">
    <property type="term" value="C:plasma membrane"/>
    <property type="evidence" value="ECO:0007669"/>
    <property type="project" value="TreeGrafter"/>
</dbReference>
<evidence type="ECO:0000256" key="5">
    <source>
        <dbReference type="ARBA" id="ARBA00022729"/>
    </source>
</evidence>
<evidence type="ECO:0000256" key="12">
    <source>
        <dbReference type="ARBA" id="ARBA00023170"/>
    </source>
</evidence>
<evidence type="ECO:0000313" key="16">
    <source>
        <dbReference type="Proteomes" id="UP000237347"/>
    </source>
</evidence>
<keyword evidence="5" id="KW-0732">Signal</keyword>
<dbReference type="Pfam" id="PF01657">
    <property type="entry name" value="Stress-antifung"/>
    <property type="match status" value="1"/>
</dbReference>
<protein>
    <submittedName>
        <fullName evidence="15">Cysteine-rich receptor-like protein kinase 25</fullName>
    </submittedName>
</protein>
<keyword evidence="4 13" id="KW-0812">Transmembrane</keyword>
<evidence type="ECO:0000256" key="8">
    <source>
        <dbReference type="ARBA" id="ARBA00022777"/>
    </source>
</evidence>
<evidence type="ECO:0000256" key="7">
    <source>
        <dbReference type="ARBA" id="ARBA00022741"/>
    </source>
</evidence>
<dbReference type="EMBL" id="PKMF04000688">
    <property type="protein sequence ID" value="KAK7821782.1"/>
    <property type="molecule type" value="Genomic_DNA"/>
</dbReference>
<feature type="domain" description="Gnk2-homologous" evidence="14">
    <location>
        <begin position="1"/>
        <end position="94"/>
    </location>
</feature>
<keyword evidence="10 13" id="KW-1133">Transmembrane helix</keyword>